<dbReference type="EMBL" id="JADNRY010000016">
    <property type="protein sequence ID" value="KAF9073799.1"/>
    <property type="molecule type" value="Genomic_DNA"/>
</dbReference>
<dbReference type="AlphaFoldDB" id="A0A9P5PWH9"/>
<sequence>MPQVRIQSVLINQGFATLSQGSILSGWIWNLRLDPESEEGRGKALITYSGDRGESSKREDNSEKEDK</sequence>
<accession>A0A9P5PWH9</accession>
<organism evidence="2 3">
    <name type="scientific">Rhodocollybia butyracea</name>
    <dbReference type="NCBI Taxonomy" id="206335"/>
    <lineage>
        <taxon>Eukaryota</taxon>
        <taxon>Fungi</taxon>
        <taxon>Dikarya</taxon>
        <taxon>Basidiomycota</taxon>
        <taxon>Agaricomycotina</taxon>
        <taxon>Agaricomycetes</taxon>
        <taxon>Agaricomycetidae</taxon>
        <taxon>Agaricales</taxon>
        <taxon>Marasmiineae</taxon>
        <taxon>Omphalotaceae</taxon>
        <taxon>Rhodocollybia</taxon>
    </lineage>
</organism>
<evidence type="ECO:0000313" key="2">
    <source>
        <dbReference type="EMBL" id="KAF9073799.1"/>
    </source>
</evidence>
<proteinExistence type="predicted"/>
<comment type="caution">
    <text evidence="2">The sequence shown here is derived from an EMBL/GenBank/DDBJ whole genome shotgun (WGS) entry which is preliminary data.</text>
</comment>
<name>A0A9P5PWH9_9AGAR</name>
<protein>
    <submittedName>
        <fullName evidence="2">Uncharacterized protein</fullName>
    </submittedName>
</protein>
<reference evidence="2" key="1">
    <citation type="submission" date="2020-11" db="EMBL/GenBank/DDBJ databases">
        <authorList>
            <consortium name="DOE Joint Genome Institute"/>
            <person name="Ahrendt S."/>
            <person name="Riley R."/>
            <person name="Andreopoulos W."/>
            <person name="Labutti K."/>
            <person name="Pangilinan J."/>
            <person name="Ruiz-Duenas F.J."/>
            <person name="Barrasa J.M."/>
            <person name="Sanchez-Garcia M."/>
            <person name="Camarero S."/>
            <person name="Miyauchi S."/>
            <person name="Serrano A."/>
            <person name="Linde D."/>
            <person name="Babiker R."/>
            <person name="Drula E."/>
            <person name="Ayuso-Fernandez I."/>
            <person name="Pacheco R."/>
            <person name="Padilla G."/>
            <person name="Ferreira P."/>
            <person name="Barriuso J."/>
            <person name="Kellner H."/>
            <person name="Castanera R."/>
            <person name="Alfaro M."/>
            <person name="Ramirez L."/>
            <person name="Pisabarro A.G."/>
            <person name="Kuo A."/>
            <person name="Tritt A."/>
            <person name="Lipzen A."/>
            <person name="He G."/>
            <person name="Yan M."/>
            <person name="Ng V."/>
            <person name="Cullen D."/>
            <person name="Martin F."/>
            <person name="Rosso M.-N."/>
            <person name="Henrissat B."/>
            <person name="Hibbett D."/>
            <person name="Martinez A.T."/>
            <person name="Grigoriev I.V."/>
        </authorList>
    </citation>
    <scope>NUCLEOTIDE SEQUENCE</scope>
    <source>
        <strain evidence="2">AH 40177</strain>
    </source>
</reference>
<gene>
    <name evidence="2" type="ORF">BDP27DRAFT_1318176</name>
</gene>
<feature type="compositionally biased region" description="Basic and acidic residues" evidence="1">
    <location>
        <begin position="51"/>
        <end position="67"/>
    </location>
</feature>
<feature type="region of interest" description="Disordered" evidence="1">
    <location>
        <begin position="38"/>
        <end position="67"/>
    </location>
</feature>
<keyword evidence="3" id="KW-1185">Reference proteome</keyword>
<dbReference type="Proteomes" id="UP000772434">
    <property type="component" value="Unassembled WGS sequence"/>
</dbReference>
<evidence type="ECO:0000256" key="1">
    <source>
        <dbReference type="SAM" id="MobiDB-lite"/>
    </source>
</evidence>
<evidence type="ECO:0000313" key="3">
    <source>
        <dbReference type="Proteomes" id="UP000772434"/>
    </source>
</evidence>